<dbReference type="SUPFAM" id="SSF57959">
    <property type="entry name" value="Leucine zipper domain"/>
    <property type="match status" value="1"/>
</dbReference>
<feature type="region of interest" description="Disordered" evidence="5">
    <location>
        <begin position="225"/>
        <end position="254"/>
    </location>
</feature>
<gene>
    <name evidence="7" type="ORF">VMCG_10046</name>
</gene>
<proteinExistence type="predicted"/>
<feature type="compositionally biased region" description="Polar residues" evidence="5">
    <location>
        <begin position="332"/>
        <end position="357"/>
    </location>
</feature>
<feature type="domain" description="BZIP" evidence="6">
    <location>
        <begin position="244"/>
        <end position="307"/>
    </location>
</feature>
<comment type="subcellular location">
    <subcellularLocation>
        <location evidence="1">Nucleus</location>
    </subcellularLocation>
</comment>
<dbReference type="InterPro" id="IPR046347">
    <property type="entry name" value="bZIP_sf"/>
</dbReference>
<evidence type="ECO:0000259" key="6">
    <source>
        <dbReference type="PROSITE" id="PS50217"/>
    </source>
</evidence>
<keyword evidence="4" id="KW-0539">Nucleus</keyword>
<evidence type="ECO:0000256" key="3">
    <source>
        <dbReference type="ARBA" id="ARBA00023163"/>
    </source>
</evidence>
<dbReference type="STRING" id="356882.A0A423VCR5"/>
<evidence type="ECO:0000313" key="7">
    <source>
        <dbReference type="EMBL" id="ROV88758.1"/>
    </source>
</evidence>
<feature type="region of interest" description="Disordered" evidence="5">
    <location>
        <begin position="129"/>
        <end position="210"/>
    </location>
</feature>
<keyword evidence="8" id="KW-1185">Reference proteome</keyword>
<dbReference type="GO" id="GO:0005634">
    <property type="term" value="C:nucleus"/>
    <property type="evidence" value="ECO:0007669"/>
    <property type="project" value="UniProtKB-SubCell"/>
</dbReference>
<dbReference type="AlphaFoldDB" id="A0A423VCR5"/>
<keyword evidence="2" id="KW-0805">Transcription regulation</keyword>
<protein>
    <recommendedName>
        <fullName evidence="6">BZIP domain-containing protein</fullName>
    </recommendedName>
</protein>
<name>A0A423VCR5_9PEZI</name>
<accession>A0A423VCR5</accession>
<feature type="region of interest" description="Disordered" evidence="5">
    <location>
        <begin position="1"/>
        <end position="22"/>
    </location>
</feature>
<dbReference type="EMBL" id="LKEA01000076">
    <property type="protein sequence ID" value="ROV88758.1"/>
    <property type="molecule type" value="Genomic_DNA"/>
</dbReference>
<evidence type="ECO:0000256" key="5">
    <source>
        <dbReference type="SAM" id="MobiDB-lite"/>
    </source>
</evidence>
<dbReference type="SMART" id="SM00338">
    <property type="entry name" value="BRLZ"/>
    <property type="match status" value="1"/>
</dbReference>
<organism evidence="7 8">
    <name type="scientific">Cytospora schulzeri</name>
    <dbReference type="NCBI Taxonomy" id="448051"/>
    <lineage>
        <taxon>Eukaryota</taxon>
        <taxon>Fungi</taxon>
        <taxon>Dikarya</taxon>
        <taxon>Ascomycota</taxon>
        <taxon>Pezizomycotina</taxon>
        <taxon>Sordariomycetes</taxon>
        <taxon>Sordariomycetidae</taxon>
        <taxon>Diaporthales</taxon>
        <taxon>Cytosporaceae</taxon>
        <taxon>Cytospora</taxon>
    </lineage>
</organism>
<evidence type="ECO:0000256" key="1">
    <source>
        <dbReference type="ARBA" id="ARBA00004123"/>
    </source>
</evidence>
<evidence type="ECO:0000256" key="4">
    <source>
        <dbReference type="ARBA" id="ARBA00023242"/>
    </source>
</evidence>
<reference evidence="7 8" key="1">
    <citation type="submission" date="2015-09" db="EMBL/GenBank/DDBJ databases">
        <title>Host preference determinants of Valsa canker pathogens revealed by comparative genomics.</title>
        <authorList>
            <person name="Yin Z."/>
            <person name="Huang L."/>
        </authorList>
    </citation>
    <scope>NUCLEOTIDE SEQUENCE [LARGE SCALE GENOMIC DNA]</scope>
    <source>
        <strain evidence="7 8">03-1</strain>
    </source>
</reference>
<dbReference type="CDD" id="cd14687">
    <property type="entry name" value="bZIP_ATF2"/>
    <property type="match status" value="1"/>
</dbReference>
<sequence length="357" mass="38251">MSSLQIAPPMTNPPTSCATGPTDGRFFSQYPDYFSFSNPGTTSIEQGRPNDLATSGHMYAENNLVDVGGAFASQEAVKGMNDFVPLGTQVAWNQGATTSEAMDHSMRMTSPMSQSMPMPLIPGISSFGPILNTWPMPPVQRRRPSAGKPTPGQQTSKKRKQSASGQKNQGDGNQPTSTADTNIPQASPEDDAMSPKDTTMTNSHDDQPSKSTMIQAEFGNSSIMIGYSQTQPDSPPPSQENPGGSRLATQRARNRVAANKFRKKSKAAVAELEAVERGLSAQHEHLSMMVRELREEVLGLKNELLLHGNCDCAMIHQYLSNTARSLSLGCPTPSNKTSQGDLPSVTPSSDECSSGSK</sequence>
<dbReference type="PANTHER" id="PTHR19304">
    <property type="entry name" value="CYCLIC-AMP RESPONSE ELEMENT BINDING PROTEIN"/>
    <property type="match status" value="1"/>
</dbReference>
<dbReference type="GO" id="GO:0003700">
    <property type="term" value="F:DNA-binding transcription factor activity"/>
    <property type="evidence" value="ECO:0007669"/>
    <property type="project" value="InterPro"/>
</dbReference>
<dbReference type="PROSITE" id="PS50217">
    <property type="entry name" value="BZIP"/>
    <property type="match status" value="1"/>
</dbReference>
<dbReference type="OrthoDB" id="295274at2759"/>
<dbReference type="Gene3D" id="1.20.5.170">
    <property type="match status" value="1"/>
</dbReference>
<evidence type="ECO:0000256" key="2">
    <source>
        <dbReference type="ARBA" id="ARBA00023015"/>
    </source>
</evidence>
<dbReference type="PROSITE" id="PS00036">
    <property type="entry name" value="BZIP_BASIC"/>
    <property type="match status" value="1"/>
</dbReference>
<dbReference type="Proteomes" id="UP000283895">
    <property type="component" value="Unassembled WGS sequence"/>
</dbReference>
<dbReference type="InterPro" id="IPR004827">
    <property type="entry name" value="bZIP"/>
</dbReference>
<feature type="region of interest" description="Disordered" evidence="5">
    <location>
        <begin position="331"/>
        <end position="357"/>
    </location>
</feature>
<comment type="caution">
    <text evidence="7">The sequence shown here is derived from an EMBL/GenBank/DDBJ whole genome shotgun (WGS) entry which is preliminary data.</text>
</comment>
<evidence type="ECO:0000313" key="8">
    <source>
        <dbReference type="Proteomes" id="UP000283895"/>
    </source>
</evidence>
<keyword evidence="3" id="KW-0804">Transcription</keyword>
<dbReference type="InterPro" id="IPR051027">
    <property type="entry name" value="bZIP_transcription_factors"/>
</dbReference>
<feature type="compositionally biased region" description="Polar residues" evidence="5">
    <location>
        <begin position="162"/>
        <end position="185"/>
    </location>
</feature>